<organism evidence="3 4">
    <name type="scientific">Hypholoma sublateritium (strain FD-334 SS-4)</name>
    <dbReference type="NCBI Taxonomy" id="945553"/>
    <lineage>
        <taxon>Eukaryota</taxon>
        <taxon>Fungi</taxon>
        <taxon>Dikarya</taxon>
        <taxon>Basidiomycota</taxon>
        <taxon>Agaricomycotina</taxon>
        <taxon>Agaricomycetes</taxon>
        <taxon>Agaricomycetidae</taxon>
        <taxon>Agaricales</taxon>
        <taxon>Agaricineae</taxon>
        <taxon>Strophariaceae</taxon>
        <taxon>Hypholoma</taxon>
    </lineage>
</organism>
<protein>
    <submittedName>
        <fullName evidence="3">Uncharacterized protein</fullName>
    </submittedName>
</protein>
<feature type="region of interest" description="Disordered" evidence="1">
    <location>
        <begin position="353"/>
        <end position="376"/>
    </location>
</feature>
<gene>
    <name evidence="3" type="ORF">HYPSUDRAFT_51614</name>
</gene>
<dbReference type="EMBL" id="KN817522">
    <property type="protein sequence ID" value="KJA28240.1"/>
    <property type="molecule type" value="Genomic_DNA"/>
</dbReference>
<keyword evidence="4" id="KW-1185">Reference proteome</keyword>
<accession>A0A0D2Q9B7</accession>
<evidence type="ECO:0000313" key="4">
    <source>
        <dbReference type="Proteomes" id="UP000054270"/>
    </source>
</evidence>
<sequence>MRGGACPPLCARRRRPSQRTAQAAARGSKIAASAFRASRDAHHRDGRVRHRYRDPLGVDVQRDGVLGLRAPHVVVSRECSLELSGERRSFFAEPLLLRKSKQVVVVAIVVTIIVVAVVFIDVIDGGGGVGVMCRQKVRGQDSGGGGGGGSARPTRLFKQRRTTAALARARQLAAPTPTRRMSAATRAWCKSPPTCAGGSNTPCSRQGGGGGRGLNALPPSFSQKIAVKMLGACALNPPLEPTNKVHPRVWIHKAHDRCLRRALYSLATRRALERRLEDRATLIAVDPYLCRGGRSRARGSARHRALREDERIGRRTQTCGYGVDPALLRRGGQNGLVTYGCQRRDQAQDVPCRKRRNLPIDRKNQAPPHANARMAE</sequence>
<evidence type="ECO:0000256" key="2">
    <source>
        <dbReference type="SAM" id="Phobius"/>
    </source>
</evidence>
<evidence type="ECO:0000256" key="1">
    <source>
        <dbReference type="SAM" id="MobiDB-lite"/>
    </source>
</evidence>
<evidence type="ECO:0000313" key="3">
    <source>
        <dbReference type="EMBL" id="KJA28240.1"/>
    </source>
</evidence>
<reference evidence="4" key="1">
    <citation type="submission" date="2014-04" db="EMBL/GenBank/DDBJ databases">
        <title>Evolutionary Origins and Diversification of the Mycorrhizal Mutualists.</title>
        <authorList>
            <consortium name="DOE Joint Genome Institute"/>
            <consortium name="Mycorrhizal Genomics Consortium"/>
            <person name="Kohler A."/>
            <person name="Kuo A."/>
            <person name="Nagy L.G."/>
            <person name="Floudas D."/>
            <person name="Copeland A."/>
            <person name="Barry K.W."/>
            <person name="Cichocki N."/>
            <person name="Veneault-Fourrey C."/>
            <person name="LaButti K."/>
            <person name="Lindquist E.A."/>
            <person name="Lipzen A."/>
            <person name="Lundell T."/>
            <person name="Morin E."/>
            <person name="Murat C."/>
            <person name="Riley R."/>
            <person name="Ohm R."/>
            <person name="Sun H."/>
            <person name="Tunlid A."/>
            <person name="Henrissat B."/>
            <person name="Grigoriev I.V."/>
            <person name="Hibbett D.S."/>
            <person name="Martin F."/>
        </authorList>
    </citation>
    <scope>NUCLEOTIDE SEQUENCE [LARGE SCALE GENOMIC DNA]</scope>
    <source>
        <strain evidence="4">FD-334 SS-4</strain>
    </source>
</reference>
<name>A0A0D2Q9B7_HYPSF</name>
<keyword evidence="2" id="KW-0812">Transmembrane</keyword>
<dbReference type="Proteomes" id="UP000054270">
    <property type="component" value="Unassembled WGS sequence"/>
</dbReference>
<feature type="transmembrane region" description="Helical" evidence="2">
    <location>
        <begin position="103"/>
        <end position="123"/>
    </location>
</feature>
<dbReference type="AlphaFoldDB" id="A0A0D2Q9B7"/>
<keyword evidence="2" id="KW-1133">Transmembrane helix</keyword>
<keyword evidence="2" id="KW-0472">Membrane</keyword>
<proteinExistence type="predicted"/>
<feature type="region of interest" description="Disordered" evidence="1">
    <location>
        <begin position="27"/>
        <end position="46"/>
    </location>
</feature>